<evidence type="ECO:0000256" key="1">
    <source>
        <dbReference type="SAM" id="MobiDB-lite"/>
    </source>
</evidence>
<dbReference type="STRING" id="155417.A0A4Q4SZ48"/>
<protein>
    <submittedName>
        <fullName evidence="2">Uncharacterized protein</fullName>
    </submittedName>
</protein>
<feature type="region of interest" description="Disordered" evidence="1">
    <location>
        <begin position="397"/>
        <end position="433"/>
    </location>
</feature>
<dbReference type="Pfam" id="PF12511">
    <property type="entry name" value="DUF3716"/>
    <property type="match status" value="1"/>
</dbReference>
<feature type="compositionally biased region" description="Polar residues" evidence="1">
    <location>
        <begin position="67"/>
        <end position="77"/>
    </location>
</feature>
<dbReference type="Proteomes" id="UP000293360">
    <property type="component" value="Unassembled WGS sequence"/>
</dbReference>
<organism evidence="2 3">
    <name type="scientific">Monosporascus ibericus</name>
    <dbReference type="NCBI Taxonomy" id="155417"/>
    <lineage>
        <taxon>Eukaryota</taxon>
        <taxon>Fungi</taxon>
        <taxon>Dikarya</taxon>
        <taxon>Ascomycota</taxon>
        <taxon>Pezizomycotina</taxon>
        <taxon>Sordariomycetes</taxon>
        <taxon>Xylariomycetidae</taxon>
        <taxon>Xylariales</taxon>
        <taxon>Xylariales incertae sedis</taxon>
        <taxon>Monosporascus</taxon>
    </lineage>
</organism>
<feature type="compositionally biased region" description="Basic and acidic residues" evidence="1">
    <location>
        <begin position="118"/>
        <end position="139"/>
    </location>
</feature>
<dbReference type="OrthoDB" id="3545073at2759"/>
<dbReference type="AlphaFoldDB" id="A0A4Q4SZ48"/>
<feature type="region of interest" description="Disordered" evidence="1">
    <location>
        <begin position="354"/>
        <end position="381"/>
    </location>
</feature>
<comment type="caution">
    <text evidence="2">The sequence shown here is derived from an EMBL/GenBank/DDBJ whole genome shotgun (WGS) entry which is preliminary data.</text>
</comment>
<accession>A0A4Q4SZ48</accession>
<proteinExistence type="predicted"/>
<keyword evidence="3" id="KW-1185">Reference proteome</keyword>
<name>A0A4Q4SZ48_9PEZI</name>
<dbReference type="EMBL" id="QJNU01000709">
    <property type="protein sequence ID" value="RYO88846.1"/>
    <property type="molecule type" value="Genomic_DNA"/>
</dbReference>
<feature type="region of interest" description="Disordered" evidence="1">
    <location>
        <begin position="1"/>
        <end position="151"/>
    </location>
</feature>
<feature type="compositionally biased region" description="Polar residues" evidence="1">
    <location>
        <begin position="413"/>
        <end position="426"/>
    </location>
</feature>
<evidence type="ECO:0000313" key="3">
    <source>
        <dbReference type="Proteomes" id="UP000293360"/>
    </source>
</evidence>
<reference evidence="2 3" key="1">
    <citation type="submission" date="2018-06" db="EMBL/GenBank/DDBJ databases">
        <title>Complete Genomes of Monosporascus.</title>
        <authorList>
            <person name="Robinson A.J."/>
            <person name="Natvig D.O."/>
        </authorList>
    </citation>
    <scope>NUCLEOTIDE SEQUENCE [LARGE SCALE GENOMIC DNA]</scope>
    <source>
        <strain evidence="2 3">CBS 110550</strain>
    </source>
</reference>
<feature type="compositionally biased region" description="Polar residues" evidence="1">
    <location>
        <begin position="361"/>
        <end position="375"/>
    </location>
</feature>
<dbReference type="InterPro" id="IPR022190">
    <property type="entry name" value="DUF3716"/>
</dbReference>
<evidence type="ECO:0000313" key="2">
    <source>
        <dbReference type="EMBL" id="RYO88846.1"/>
    </source>
</evidence>
<feature type="compositionally biased region" description="Polar residues" evidence="1">
    <location>
        <begin position="35"/>
        <end position="44"/>
    </location>
</feature>
<sequence length="583" mass="63809">MTSVDKSLKRKRNSLSMPSGDSAARPKKSHLGQDGPSSEPSQRQKLLKLAAGHSSKATKAKLLSAISYKSKSKTPGSRNEECLDQPAPSSMEKEKNIVELNAADDAAFRQPHFALDSHSSDRGYSEEGDGHDSEGDSDGRPSIILGQEVHSDEEVAVNYESTSGATDGAAYNYTLFQAVPTQLKNRYAREQRNSGVFHAQSGTPSRTKKIADKQATLNSPPGGSGEELWQYVHPYLKHTPFSPIPQTGHVPQMLTLPRVRDLEFRENPANPYSEARAQDISALVMQVTGQEPPHPCSRCQEGKGPFKGCYVISVEAPQSTRNMVRACANCFYKCNQTYCDLKDWSLQAYPELAGSSEPKRTSTQSPARANPSALTSYPERRSDRIVLRESIAESFSASNKRRAVTEGHDEYSMNVSSNQSMINESRPQTRRDEHSSVQDDTILFSNPQTVLANPAQLLELETWEIAPGRIRSKGDQPAENVAFSTTYLSQQGQAVMVAPNIAFQVVTVRPGTAHMWKKDGTDKLRLCSVAAGKVKVKMHGEEFTIGPHGMFKVGPGVECTAINTLYVDAMLHISVLPGNLGAD</sequence>
<gene>
    <name evidence="2" type="ORF">DL764_008674</name>
</gene>